<dbReference type="OrthoDB" id="4803627at2759"/>
<dbReference type="InterPro" id="IPR045051">
    <property type="entry name" value="SBT"/>
</dbReference>
<accession>A0A7J6VTQ5</accession>
<dbReference type="GO" id="GO:0006508">
    <property type="term" value="P:proteolysis"/>
    <property type="evidence" value="ECO:0007669"/>
    <property type="project" value="UniProtKB-KW"/>
</dbReference>
<dbReference type="SUPFAM" id="SSF52743">
    <property type="entry name" value="Subtilisin-like"/>
    <property type="match status" value="1"/>
</dbReference>
<dbReference type="InterPro" id="IPR036852">
    <property type="entry name" value="Peptidase_S8/S53_dom_sf"/>
</dbReference>
<dbReference type="Gene3D" id="3.40.50.200">
    <property type="entry name" value="Peptidase S8/S53 domain"/>
    <property type="match status" value="1"/>
</dbReference>
<evidence type="ECO:0000313" key="3">
    <source>
        <dbReference type="EMBL" id="KAF5187605.1"/>
    </source>
</evidence>
<keyword evidence="3" id="KW-0645">Protease</keyword>
<dbReference type="PANTHER" id="PTHR10795">
    <property type="entry name" value="PROPROTEIN CONVERTASE SUBTILISIN/KEXIN"/>
    <property type="match status" value="1"/>
</dbReference>
<dbReference type="EMBL" id="JABWDY010027791">
    <property type="protein sequence ID" value="KAF5187605.1"/>
    <property type="molecule type" value="Genomic_DNA"/>
</dbReference>
<name>A0A7J6VTQ5_THATH</name>
<sequence length="182" mass="19820">GRAINSFNRTKTASLVDRESPFRKSLSFVYNSYEDNIVVFDELRQDDLISAVESNAAGFISLTDRGMNYSRIVPLPGLLLNSSDAEILSNPVATIFRSETLKDAAAPVSAVFSSRGPSAHEQDLLKANIAAPGVEIIAAWAPNVPPSGGDKRSVKYSILSGTSMHGMSPCYRRRCLWKIFPP</sequence>
<comment type="caution">
    <text evidence="3">The sequence shown here is derived from an EMBL/GenBank/DDBJ whole genome shotgun (WGS) entry which is preliminary data.</text>
</comment>
<evidence type="ECO:0000256" key="1">
    <source>
        <dbReference type="ARBA" id="ARBA00011073"/>
    </source>
</evidence>
<dbReference type="Gene3D" id="3.50.30.30">
    <property type="match status" value="1"/>
</dbReference>
<organism evidence="3 4">
    <name type="scientific">Thalictrum thalictroides</name>
    <name type="common">Rue-anemone</name>
    <name type="synonym">Anemone thalictroides</name>
    <dbReference type="NCBI Taxonomy" id="46969"/>
    <lineage>
        <taxon>Eukaryota</taxon>
        <taxon>Viridiplantae</taxon>
        <taxon>Streptophyta</taxon>
        <taxon>Embryophyta</taxon>
        <taxon>Tracheophyta</taxon>
        <taxon>Spermatophyta</taxon>
        <taxon>Magnoliopsida</taxon>
        <taxon>Ranunculales</taxon>
        <taxon>Ranunculaceae</taxon>
        <taxon>Thalictroideae</taxon>
        <taxon>Thalictrum</taxon>
    </lineage>
</organism>
<protein>
    <submittedName>
        <fullName evidence="3">Subtilisin-like protease SBT4.4</fullName>
    </submittedName>
</protein>
<feature type="non-terminal residue" evidence="3">
    <location>
        <position position="1"/>
    </location>
</feature>
<keyword evidence="2" id="KW-0732">Signal</keyword>
<proteinExistence type="inferred from homology"/>
<evidence type="ECO:0000313" key="4">
    <source>
        <dbReference type="Proteomes" id="UP000554482"/>
    </source>
</evidence>
<gene>
    <name evidence="3" type="ORF">FRX31_022808</name>
</gene>
<reference evidence="3 4" key="1">
    <citation type="submission" date="2020-06" db="EMBL/GenBank/DDBJ databases">
        <title>Transcriptomic and genomic resources for Thalictrum thalictroides and T. hernandezii: Facilitating candidate gene discovery in an emerging model plant lineage.</title>
        <authorList>
            <person name="Arias T."/>
            <person name="Riano-Pachon D.M."/>
            <person name="Di Stilio V.S."/>
        </authorList>
    </citation>
    <scope>NUCLEOTIDE SEQUENCE [LARGE SCALE GENOMIC DNA]</scope>
    <source>
        <strain evidence="4">cv. WT478/WT964</strain>
        <tissue evidence="3">Leaves</tissue>
    </source>
</reference>
<keyword evidence="4" id="KW-1185">Reference proteome</keyword>
<dbReference type="Proteomes" id="UP000554482">
    <property type="component" value="Unassembled WGS sequence"/>
</dbReference>
<evidence type="ECO:0000256" key="2">
    <source>
        <dbReference type="ARBA" id="ARBA00022729"/>
    </source>
</evidence>
<comment type="similarity">
    <text evidence="1">Belongs to the peptidase S8 family.</text>
</comment>
<dbReference type="GO" id="GO:0004252">
    <property type="term" value="F:serine-type endopeptidase activity"/>
    <property type="evidence" value="ECO:0007669"/>
    <property type="project" value="InterPro"/>
</dbReference>
<dbReference type="AlphaFoldDB" id="A0A7J6VTQ5"/>
<keyword evidence="3" id="KW-0378">Hydrolase</keyword>